<dbReference type="EMBL" id="PGOZ01000040">
    <property type="protein sequence ID" value="PJI31201.1"/>
    <property type="molecule type" value="Genomic_DNA"/>
</dbReference>
<name>A0A2H9UHR4_9GAMM</name>
<reference evidence="2 3" key="2">
    <citation type="submission" date="2017-12" db="EMBL/GenBank/DDBJ databases">
        <title>Revising the taxonomy of the Acinetobacter lwoffii group: the description of Acinetobacter pseudolwoffii sp. nov. and emended description of Acinetobacter lwoffii.</title>
        <authorList>
            <person name="Nemec A."/>
        </authorList>
    </citation>
    <scope>NUCLEOTIDE SEQUENCE [LARGE SCALE GENOMIC DNA]</scope>
    <source>
        <strain evidence="2 3">ANC 5347</strain>
    </source>
</reference>
<dbReference type="RefSeq" id="WP_157799967.1">
    <property type="nucleotide sequence ID" value="NZ_PGOZ01000040.1"/>
</dbReference>
<feature type="region of interest" description="Disordered" evidence="1">
    <location>
        <begin position="1"/>
        <end position="28"/>
    </location>
</feature>
<evidence type="ECO:0000256" key="1">
    <source>
        <dbReference type="SAM" id="MobiDB-lite"/>
    </source>
</evidence>
<feature type="compositionally biased region" description="Basic and acidic residues" evidence="1">
    <location>
        <begin position="1"/>
        <end position="26"/>
    </location>
</feature>
<comment type="caution">
    <text evidence="2">The sequence shown here is derived from an EMBL/GenBank/DDBJ whole genome shotgun (WGS) entry which is preliminary data.</text>
</comment>
<sequence length="165" mass="18895">ESNKQSKTESNKQSKTESNKQSKTESKLSASDYAKQIADLVLKIQSGKLNNRELRDAKKSLQNIQKLVNDSIESFNNILPDLTSSEKRIVDAQKFGIAEVVIKQIFDNSEDVLNQNERSQFIDLLTKVLKSSSKREHNKIFRGSDDLKEALYLHNDDARREKLKK</sequence>
<proteinExistence type="predicted"/>
<protein>
    <submittedName>
        <fullName evidence="2">Uncharacterized protein</fullName>
    </submittedName>
</protein>
<dbReference type="Proteomes" id="UP000242351">
    <property type="component" value="Unassembled WGS sequence"/>
</dbReference>
<evidence type="ECO:0000313" key="3">
    <source>
        <dbReference type="Proteomes" id="UP000242351"/>
    </source>
</evidence>
<gene>
    <name evidence="2" type="ORF">CU320_15395</name>
</gene>
<reference evidence="2 3" key="1">
    <citation type="submission" date="2017-11" db="EMBL/GenBank/DDBJ databases">
        <authorList>
            <person name="Han C.G."/>
        </authorList>
    </citation>
    <scope>NUCLEOTIDE SEQUENCE [LARGE SCALE GENOMIC DNA]</scope>
    <source>
        <strain evidence="2 3">ANC 5347</strain>
    </source>
</reference>
<dbReference type="AlphaFoldDB" id="A0A2H9UHR4"/>
<feature type="non-terminal residue" evidence="2">
    <location>
        <position position="1"/>
    </location>
</feature>
<organism evidence="2 3">
    <name type="scientific">Acinetobacter pseudolwoffii</name>
    <dbReference type="NCBI Taxonomy" id="2053287"/>
    <lineage>
        <taxon>Bacteria</taxon>
        <taxon>Pseudomonadati</taxon>
        <taxon>Pseudomonadota</taxon>
        <taxon>Gammaproteobacteria</taxon>
        <taxon>Moraxellales</taxon>
        <taxon>Moraxellaceae</taxon>
        <taxon>Acinetobacter</taxon>
    </lineage>
</organism>
<accession>A0A2H9UHR4</accession>
<evidence type="ECO:0000313" key="2">
    <source>
        <dbReference type="EMBL" id="PJI31201.1"/>
    </source>
</evidence>